<proteinExistence type="predicted"/>
<evidence type="ECO:0000313" key="8">
    <source>
        <dbReference type="Proteomes" id="UP000053797"/>
    </source>
</evidence>
<evidence type="ECO:0000259" key="6">
    <source>
        <dbReference type="SMART" id="SM01005"/>
    </source>
</evidence>
<dbReference type="PANTHER" id="PTHR30511">
    <property type="entry name" value="ALANINE RACEMASE"/>
    <property type="match status" value="1"/>
</dbReference>
<dbReference type="Pfam" id="PF01168">
    <property type="entry name" value="Ala_racemase_N"/>
    <property type="match status" value="1"/>
</dbReference>
<dbReference type="NCBIfam" id="TIGR00492">
    <property type="entry name" value="alr"/>
    <property type="match status" value="1"/>
</dbReference>
<evidence type="ECO:0000256" key="5">
    <source>
        <dbReference type="PIRSR" id="PIRSR600821-52"/>
    </source>
</evidence>
<dbReference type="OrthoDB" id="9813814at2"/>
<dbReference type="Pfam" id="PF00842">
    <property type="entry name" value="Ala_racemase_C"/>
    <property type="match status" value="1"/>
</dbReference>
<dbReference type="Gene3D" id="3.20.20.10">
    <property type="entry name" value="Alanine racemase"/>
    <property type="match status" value="1"/>
</dbReference>
<comment type="caution">
    <text evidence="7">The sequence shown here is derived from an EMBL/GenBank/DDBJ whole genome shotgun (WGS) entry which is preliminary data.</text>
</comment>
<feature type="modified residue" description="N6-(pyridoxal phosphate)lysine" evidence="4">
    <location>
        <position position="34"/>
    </location>
</feature>
<dbReference type="RefSeq" id="WP_058265724.1">
    <property type="nucleotide sequence ID" value="NZ_FMYN01000005.1"/>
</dbReference>
<dbReference type="GO" id="GO:0030170">
    <property type="term" value="F:pyridoxal phosphate binding"/>
    <property type="evidence" value="ECO:0007669"/>
    <property type="project" value="TreeGrafter"/>
</dbReference>
<dbReference type="GO" id="GO:0009252">
    <property type="term" value="P:peptidoglycan biosynthetic process"/>
    <property type="evidence" value="ECO:0007669"/>
    <property type="project" value="TreeGrafter"/>
</dbReference>
<feature type="binding site" evidence="5">
    <location>
        <position position="126"/>
    </location>
    <ligand>
        <name>substrate</name>
    </ligand>
</feature>
<evidence type="ECO:0000256" key="1">
    <source>
        <dbReference type="ARBA" id="ARBA00001933"/>
    </source>
</evidence>
<dbReference type="SMART" id="SM01005">
    <property type="entry name" value="Ala_racemase_C"/>
    <property type="match status" value="1"/>
</dbReference>
<keyword evidence="2 4" id="KW-0663">Pyridoxal phosphate</keyword>
<comment type="cofactor">
    <cofactor evidence="1 4">
        <name>pyridoxal 5'-phosphate</name>
        <dbReference type="ChEBI" id="CHEBI:597326"/>
    </cofactor>
</comment>
<dbReference type="EMBL" id="LNQL01000005">
    <property type="protein sequence ID" value="KSU48075.1"/>
    <property type="molecule type" value="Genomic_DNA"/>
</dbReference>
<organism evidence="7 8">
    <name type="scientific">Exiguobacterium indicum</name>
    <dbReference type="NCBI Taxonomy" id="296995"/>
    <lineage>
        <taxon>Bacteria</taxon>
        <taxon>Bacillati</taxon>
        <taxon>Bacillota</taxon>
        <taxon>Bacilli</taxon>
        <taxon>Bacillales</taxon>
        <taxon>Bacillales Family XII. Incertae Sedis</taxon>
        <taxon>Exiguobacterium</taxon>
    </lineage>
</organism>
<evidence type="ECO:0000313" key="7">
    <source>
        <dbReference type="EMBL" id="KSU48075.1"/>
    </source>
</evidence>
<dbReference type="PANTHER" id="PTHR30511:SF0">
    <property type="entry name" value="ALANINE RACEMASE, CATABOLIC-RELATED"/>
    <property type="match status" value="1"/>
</dbReference>
<gene>
    <name evidence="7" type="ORF">AS033_13115</name>
</gene>
<dbReference type="GO" id="GO:0008784">
    <property type="term" value="F:alanine racemase activity"/>
    <property type="evidence" value="ECO:0007669"/>
    <property type="project" value="InterPro"/>
</dbReference>
<dbReference type="Gene3D" id="2.40.37.10">
    <property type="entry name" value="Lyase, Ornithine Decarboxylase, Chain A, domain 1"/>
    <property type="match status" value="1"/>
</dbReference>
<dbReference type="AlphaFoldDB" id="A0A0V8GCX1"/>
<dbReference type="Proteomes" id="UP000053797">
    <property type="component" value="Unassembled WGS sequence"/>
</dbReference>
<dbReference type="CDD" id="cd00430">
    <property type="entry name" value="PLPDE_III_AR"/>
    <property type="match status" value="1"/>
</dbReference>
<dbReference type="InterPro" id="IPR029066">
    <property type="entry name" value="PLP-binding_barrel"/>
</dbReference>
<evidence type="ECO:0000256" key="3">
    <source>
        <dbReference type="ARBA" id="ARBA00023235"/>
    </source>
</evidence>
<protein>
    <submittedName>
        <fullName evidence="7">Alanine racemase</fullName>
    </submittedName>
</protein>
<reference evidence="7 8" key="1">
    <citation type="journal article" date="2015" name="Int. J. Syst. Evol. Microbiol.">
        <title>Exiguobacterium enclense sp. nov., isolated from sediment.</title>
        <authorList>
            <person name="Dastager S.G."/>
            <person name="Mawlankar R."/>
            <person name="Sonalkar V.V."/>
            <person name="Thorat M.N."/>
            <person name="Mual P."/>
            <person name="Verma A."/>
            <person name="Krishnamurthi S."/>
            <person name="Tang S.K."/>
            <person name="Li W.J."/>
        </authorList>
    </citation>
    <scope>NUCLEOTIDE SEQUENCE [LARGE SCALE GENOMIC DNA]</scope>
    <source>
        <strain evidence="7 8">NIO-1109</strain>
    </source>
</reference>
<dbReference type="InterPro" id="IPR011079">
    <property type="entry name" value="Ala_racemase_C"/>
</dbReference>
<name>A0A0V8GCX1_9BACL</name>
<evidence type="ECO:0000256" key="2">
    <source>
        <dbReference type="ARBA" id="ARBA00022898"/>
    </source>
</evidence>
<dbReference type="InterPro" id="IPR000821">
    <property type="entry name" value="Ala_racemase"/>
</dbReference>
<feature type="domain" description="Alanine racemase C-terminal" evidence="6">
    <location>
        <begin position="231"/>
        <end position="352"/>
    </location>
</feature>
<dbReference type="GO" id="GO:0030632">
    <property type="term" value="P:D-alanine biosynthetic process"/>
    <property type="evidence" value="ECO:0007669"/>
    <property type="project" value="TreeGrafter"/>
</dbReference>
<dbReference type="GO" id="GO:0005829">
    <property type="term" value="C:cytosol"/>
    <property type="evidence" value="ECO:0007669"/>
    <property type="project" value="TreeGrafter"/>
</dbReference>
<dbReference type="SUPFAM" id="SSF51419">
    <property type="entry name" value="PLP-binding barrel"/>
    <property type="match status" value="1"/>
</dbReference>
<keyword evidence="3" id="KW-0413">Isomerase</keyword>
<dbReference type="InterPro" id="IPR001608">
    <property type="entry name" value="Ala_racemase_N"/>
</dbReference>
<dbReference type="SUPFAM" id="SSF50621">
    <property type="entry name" value="Alanine racemase C-terminal domain-like"/>
    <property type="match status" value="1"/>
</dbReference>
<accession>A0A0V8GCX1</accession>
<dbReference type="InterPro" id="IPR009006">
    <property type="entry name" value="Ala_racemase/Decarboxylase_C"/>
</dbReference>
<sequence length="352" mass="39379">MTTRTLVTIDRKAVRQNVASVFARSRKRIFAVVKNNAYNLGMLEMVETLMASDVHHFAVAELYEAIEIKTNFPDSYVLVMNPTEDFETARRFGIALGVSSLEWLALNSKQLQGIELHLKINVGMNRFGVSSLQEAEAVLALAQADSLDLTGLYTHFPLADEPDADHDGQVERFVAIADVLRKRHTFTYMHSENSATIVKHDPRLAFCNYVRPGIFLFGYSPIEKMDWLVPSLRMTTEVVEIREIGPGEHVGYGTNFTSTEPMRIAILPVGYGDGVVRGRAALPVHIKEKPYPVINKLFMSHTFIAVDGTVEVGDEVVLYGDGVEIDDITRTGAANNSEQMCARSWRLTHQYL</sequence>
<evidence type="ECO:0000256" key="4">
    <source>
        <dbReference type="PIRSR" id="PIRSR600821-50"/>
    </source>
</evidence>
<feature type="binding site" evidence="5">
    <location>
        <position position="299"/>
    </location>
    <ligand>
        <name>substrate</name>
    </ligand>
</feature>
<dbReference type="PRINTS" id="PR00992">
    <property type="entry name" value="ALARACEMASE"/>
</dbReference>